<evidence type="ECO:0000256" key="1">
    <source>
        <dbReference type="ARBA" id="ARBA00004192"/>
    </source>
</evidence>
<dbReference type="InterPro" id="IPR000625">
    <property type="entry name" value="REV_protein"/>
</dbReference>
<dbReference type="Pfam" id="PF00469">
    <property type="entry name" value="F-protein"/>
    <property type="match status" value="1"/>
</dbReference>
<accession>A0A076V4A1</accession>
<protein>
    <recommendedName>
        <fullName evidence="4 18">Protein Nef</fullName>
    </recommendedName>
</protein>
<evidence type="ECO:0000256" key="5">
    <source>
        <dbReference type="ARBA" id="ARBA00022448"/>
    </source>
</evidence>
<evidence type="ECO:0000256" key="14">
    <source>
        <dbReference type="ARBA" id="ARBA00023136"/>
    </source>
</evidence>
<evidence type="ECO:0000256" key="12">
    <source>
        <dbReference type="ARBA" id="ARBA00022884"/>
    </source>
</evidence>
<keyword evidence="15" id="KW-1035">Host cytoplasm</keyword>
<dbReference type="GO" id="GO:0003700">
    <property type="term" value="F:DNA-binding transcription factor activity"/>
    <property type="evidence" value="ECO:0007669"/>
    <property type="project" value="InterPro"/>
</dbReference>
<dbReference type="GO" id="GO:0005525">
    <property type="term" value="F:GTP binding"/>
    <property type="evidence" value="ECO:0007669"/>
    <property type="project" value="InterPro"/>
</dbReference>
<evidence type="ECO:0000256" key="3">
    <source>
        <dbReference type="ARBA" id="ARBA00006933"/>
    </source>
</evidence>
<keyword evidence="9 18" id="KW-0519">Myristate</keyword>
<keyword evidence="17 18" id="KW-0449">Lipoprotein</keyword>
<keyword evidence="6" id="KW-1032">Host cell membrane</keyword>
<evidence type="ECO:0000256" key="17">
    <source>
        <dbReference type="ARBA" id="ARBA00023288"/>
    </source>
</evidence>
<comment type="subcellular location">
    <subcellularLocation>
        <location evidence="1">Host cytoplasm</location>
    </subcellularLocation>
    <subcellularLocation>
        <location evidence="2">Host nucleus</location>
        <location evidence="2">Host nucleolus</location>
    </subcellularLocation>
</comment>
<dbReference type="Pfam" id="PF00424">
    <property type="entry name" value="REV"/>
    <property type="match status" value="1"/>
</dbReference>
<dbReference type="HAMAP" id="MF_04077">
    <property type="entry name" value="REV_HIV1"/>
    <property type="match status" value="1"/>
</dbReference>
<evidence type="ECO:0000256" key="4">
    <source>
        <dbReference type="ARBA" id="ARBA00013526"/>
    </source>
</evidence>
<sequence length="235" mass="27135">MAGRSGDSDEELLRTVRIIKILYQSNPPPNHEGTRQARRNRRRRWRERQRQIRSLSGWILSSYLGRPAEPVPLQLPPLERLTLDCSEDEFTPKKDKISLVCGFTTHKATSLVGRTTHQGQGSDSHLAFGWCFKLVPVDPEQMEKDNEGENNCLLHPMGQHGMDDPEKEVLQWKFDSRLAFHHIAREKHPEYFKNWWHRAFYKGLSAGDFPWEVWPGRGGGVASPQMLHISSCFLP</sequence>
<keyword evidence="5" id="KW-0813">Transport</keyword>
<evidence type="ECO:0000256" key="7">
    <source>
        <dbReference type="ARBA" id="ARBA00022562"/>
    </source>
</evidence>
<evidence type="ECO:0000256" key="16">
    <source>
        <dbReference type="ARBA" id="ARBA00023280"/>
    </source>
</evidence>
<evidence type="ECO:0000256" key="19">
    <source>
        <dbReference type="SAM" id="MobiDB-lite"/>
    </source>
</evidence>
<feature type="region of interest" description="Disordered" evidence="19">
    <location>
        <begin position="24"/>
        <end position="48"/>
    </location>
</feature>
<proteinExistence type="inferred from homology"/>
<evidence type="ECO:0000256" key="18">
    <source>
        <dbReference type="RuleBase" id="RU000344"/>
    </source>
</evidence>
<organismHost>
    <name type="scientific">Homo sapiens</name>
    <name type="common">Human</name>
    <dbReference type="NCBI Taxonomy" id="9606"/>
</organismHost>
<evidence type="ECO:0000256" key="9">
    <source>
        <dbReference type="ARBA" id="ARBA00022707"/>
    </source>
</evidence>
<feature type="non-terminal residue" evidence="20">
    <location>
        <position position="235"/>
    </location>
</feature>
<dbReference type="GO" id="GO:0003723">
    <property type="term" value="F:RNA binding"/>
    <property type="evidence" value="ECO:0007669"/>
    <property type="project" value="UniProtKB-KW"/>
</dbReference>
<keyword evidence="12" id="KW-0694">RNA-binding</keyword>
<evidence type="ECO:0000256" key="11">
    <source>
        <dbReference type="ARBA" id="ARBA00022870"/>
    </source>
</evidence>
<dbReference type="GO" id="GO:0051028">
    <property type="term" value="P:mRNA transport"/>
    <property type="evidence" value="ECO:0007669"/>
    <property type="project" value="UniProtKB-KW"/>
</dbReference>
<keyword evidence="10" id="KW-0509">mRNA transport</keyword>
<dbReference type="SUPFAM" id="SSF55671">
    <property type="entry name" value="Regulatory factor Nef"/>
    <property type="match status" value="1"/>
</dbReference>
<dbReference type="Gene3D" id="3.30.62.10">
    <property type="entry name" value="Nef Regulatory Factor"/>
    <property type="match status" value="1"/>
</dbReference>
<organism evidence="20">
    <name type="scientific">Human immunodeficiency virus type 1</name>
    <name type="common">HIV-1</name>
    <dbReference type="NCBI Taxonomy" id="11676"/>
    <lineage>
        <taxon>Viruses</taxon>
        <taxon>Riboviria</taxon>
        <taxon>Pararnavirae</taxon>
        <taxon>Artverviricota</taxon>
        <taxon>Revtraviricetes</taxon>
        <taxon>Ortervirales</taxon>
        <taxon>Retroviridae</taxon>
        <taxon>Orthoretrovirinae</taxon>
        <taxon>Lentivirus</taxon>
        <taxon>Lentivirus humimdef1</taxon>
    </lineage>
</organism>
<dbReference type="GO" id="GO:0044196">
    <property type="term" value="C:host cell nucleolus"/>
    <property type="evidence" value="ECO:0007669"/>
    <property type="project" value="UniProtKB-SubCell"/>
</dbReference>
<keyword evidence="7" id="KW-1048">Host nucleus</keyword>
<comment type="similarity">
    <text evidence="3 18">Belongs to the lentivirus primate group Nef protein family.</text>
</comment>
<dbReference type="Gene3D" id="6.10.140.630">
    <property type="match status" value="1"/>
</dbReference>
<keyword evidence="11" id="KW-1043">Host membrane</keyword>
<keyword evidence="14" id="KW-0472">Membrane</keyword>
<evidence type="ECO:0000256" key="15">
    <source>
        <dbReference type="ARBA" id="ARBA00023200"/>
    </source>
</evidence>
<name>A0A076V4A1_HV1</name>
<evidence type="ECO:0000256" key="10">
    <source>
        <dbReference type="ARBA" id="ARBA00022816"/>
    </source>
</evidence>
<evidence type="ECO:0000313" key="20">
    <source>
        <dbReference type="EMBL" id="AIK20358.1"/>
    </source>
</evidence>
<dbReference type="InterPro" id="IPR001558">
    <property type="entry name" value="HIV_Nef"/>
</dbReference>
<evidence type="ECO:0000256" key="8">
    <source>
        <dbReference type="ARBA" id="ARBA00022581"/>
    </source>
</evidence>
<reference evidence="20" key="1">
    <citation type="journal article" date="2014" name="Transfusion">
        <title>Enhanced detection of viral diversity using partial and near full-length genomes of human immunodeficiency virus Type 1 provirus deep sequencing data from recently infected donors at four blood centers in Brazil.</title>
        <authorList>
            <consortium name="International Component of the NHLBI Recipient Epidemiology and Donor Evaluation Study-III (REDS-III)"/>
            <person name="Pessoa R."/>
            <person name="Watanabe J.T."/>
            <person name="Calabria P."/>
            <person name="Alencar C.S."/>
            <person name="Loureiro P."/>
            <person name="Lopes M.E."/>
            <person name="Proetti A.B."/>
            <person name="Felix A.C."/>
            <person name="Sabino E.C."/>
            <person name="Busch M.P."/>
            <person name="Sanabani S.S."/>
        </authorList>
    </citation>
    <scope>NUCLEOTIDE SEQUENCE</scope>
    <source>
        <strain evidence="20">10BR_SP042</strain>
    </source>
</reference>
<evidence type="ECO:0000256" key="2">
    <source>
        <dbReference type="ARBA" id="ARBA00004307"/>
    </source>
</evidence>
<evidence type="ECO:0000256" key="13">
    <source>
        <dbReference type="ARBA" id="ARBA00023026"/>
    </source>
</evidence>
<gene>
    <name evidence="20" type="primary">rev</name>
</gene>
<dbReference type="GO" id="GO:0030430">
    <property type="term" value="C:host cell cytoplasm"/>
    <property type="evidence" value="ECO:0007669"/>
    <property type="project" value="UniProtKB-SubCell"/>
</dbReference>
<keyword evidence="8" id="KW-0945">Host-virus interaction</keyword>
<feature type="compositionally biased region" description="Basic residues" evidence="19">
    <location>
        <begin position="36"/>
        <end position="47"/>
    </location>
</feature>
<keyword evidence="13 18" id="KW-0843">Virulence</keyword>
<evidence type="ECO:0000256" key="6">
    <source>
        <dbReference type="ARBA" id="ARBA00022511"/>
    </source>
</evidence>
<dbReference type="InterPro" id="IPR027481">
    <property type="entry name" value="HIV-1_Nef_core_sf"/>
</dbReference>
<dbReference type="EMBL" id="KJ849806">
    <property type="protein sequence ID" value="AIK20358.1"/>
    <property type="molecule type" value="Genomic_DNA"/>
</dbReference>
<keyword evidence="16 18" id="KW-0899">Viral immunoevasion</keyword>